<dbReference type="Proteomes" id="UP000027138">
    <property type="component" value="Unassembled WGS sequence"/>
</dbReference>
<organism evidence="1 2">
    <name type="scientific">Jatropha curcas</name>
    <name type="common">Barbados nut</name>
    <dbReference type="NCBI Taxonomy" id="180498"/>
    <lineage>
        <taxon>Eukaryota</taxon>
        <taxon>Viridiplantae</taxon>
        <taxon>Streptophyta</taxon>
        <taxon>Embryophyta</taxon>
        <taxon>Tracheophyta</taxon>
        <taxon>Spermatophyta</taxon>
        <taxon>Magnoliopsida</taxon>
        <taxon>eudicotyledons</taxon>
        <taxon>Gunneridae</taxon>
        <taxon>Pentapetalae</taxon>
        <taxon>rosids</taxon>
        <taxon>fabids</taxon>
        <taxon>Malpighiales</taxon>
        <taxon>Euphorbiaceae</taxon>
        <taxon>Crotonoideae</taxon>
        <taxon>Jatropheae</taxon>
        <taxon>Jatropha</taxon>
    </lineage>
</organism>
<dbReference type="EMBL" id="KK914371">
    <property type="protein sequence ID" value="KDP37925.1"/>
    <property type="molecule type" value="Genomic_DNA"/>
</dbReference>
<sequence length="117" mass="12834">MSVEELQAVDENNETALIFAAVIGATRIAECLVRKTMKLVTIAADSDLPVIVACNNGHKETTRYLYSLTPFEILLEDNGAFGSLLLHASIFSEMFGDVIFTVLLTRGFKPPPDPMMI</sequence>
<name>A0A067L0A3_JATCU</name>
<reference evidence="1 2" key="1">
    <citation type="journal article" date="2014" name="PLoS ONE">
        <title>Global Analysis of Gene Expression Profiles in Physic Nut (Jatropha curcas L.) Seedlings Exposed to Salt Stress.</title>
        <authorList>
            <person name="Zhang L."/>
            <person name="Zhang C."/>
            <person name="Wu P."/>
            <person name="Chen Y."/>
            <person name="Li M."/>
            <person name="Jiang H."/>
            <person name="Wu G."/>
        </authorList>
    </citation>
    <scope>NUCLEOTIDE SEQUENCE [LARGE SCALE GENOMIC DNA]</scope>
    <source>
        <strain evidence="2">cv. GZQX0401</strain>
        <tissue evidence="1">Young leaves</tissue>
    </source>
</reference>
<dbReference type="AlphaFoldDB" id="A0A067L0A3"/>
<proteinExistence type="predicted"/>
<dbReference type="InterPro" id="IPR036770">
    <property type="entry name" value="Ankyrin_rpt-contain_sf"/>
</dbReference>
<dbReference type="OrthoDB" id="1160997at2759"/>
<keyword evidence="2" id="KW-1185">Reference proteome</keyword>
<dbReference type="SUPFAM" id="SSF48403">
    <property type="entry name" value="Ankyrin repeat"/>
    <property type="match status" value="1"/>
</dbReference>
<evidence type="ECO:0000313" key="2">
    <source>
        <dbReference type="Proteomes" id="UP000027138"/>
    </source>
</evidence>
<dbReference type="STRING" id="180498.A0A067L0A3"/>
<evidence type="ECO:0000313" key="1">
    <source>
        <dbReference type="EMBL" id="KDP37925.1"/>
    </source>
</evidence>
<accession>A0A067L0A3</accession>
<dbReference type="Gene3D" id="1.25.40.20">
    <property type="entry name" value="Ankyrin repeat-containing domain"/>
    <property type="match status" value="1"/>
</dbReference>
<protein>
    <submittedName>
        <fullName evidence="1">Uncharacterized protein</fullName>
    </submittedName>
</protein>
<gene>
    <name evidence="1" type="ORF">JCGZ_06373</name>
</gene>